<dbReference type="AlphaFoldDB" id="A0ABD2ZXF1"/>
<proteinExistence type="predicted"/>
<accession>A0ABD2ZXF1</accession>
<evidence type="ECO:0000256" key="1">
    <source>
        <dbReference type="SAM" id="MobiDB-lite"/>
    </source>
</evidence>
<gene>
    <name evidence="3" type="ORF">ACH5RR_015092</name>
</gene>
<dbReference type="SMART" id="SM01172">
    <property type="entry name" value="DUF3700"/>
    <property type="match status" value="1"/>
</dbReference>
<dbReference type="SUPFAM" id="SSF56235">
    <property type="entry name" value="N-terminal nucleophile aminohydrolases (Ntn hydrolases)"/>
    <property type="match status" value="1"/>
</dbReference>
<evidence type="ECO:0000313" key="4">
    <source>
        <dbReference type="Proteomes" id="UP001630127"/>
    </source>
</evidence>
<dbReference type="Pfam" id="PF12481">
    <property type="entry name" value="DUF3700"/>
    <property type="match status" value="1"/>
</dbReference>
<keyword evidence="4" id="KW-1185">Reference proteome</keyword>
<organism evidence="3 4">
    <name type="scientific">Cinchona calisaya</name>
    <dbReference type="NCBI Taxonomy" id="153742"/>
    <lineage>
        <taxon>Eukaryota</taxon>
        <taxon>Viridiplantae</taxon>
        <taxon>Streptophyta</taxon>
        <taxon>Embryophyta</taxon>
        <taxon>Tracheophyta</taxon>
        <taxon>Spermatophyta</taxon>
        <taxon>Magnoliopsida</taxon>
        <taxon>eudicotyledons</taxon>
        <taxon>Gunneridae</taxon>
        <taxon>Pentapetalae</taxon>
        <taxon>asterids</taxon>
        <taxon>lamiids</taxon>
        <taxon>Gentianales</taxon>
        <taxon>Rubiaceae</taxon>
        <taxon>Cinchonoideae</taxon>
        <taxon>Cinchoneae</taxon>
        <taxon>Cinchona</taxon>
    </lineage>
</organism>
<dbReference type="InterPro" id="IPR044828">
    <property type="entry name" value="TSJT1-like"/>
</dbReference>
<dbReference type="EMBL" id="JBJUIK010000007">
    <property type="protein sequence ID" value="KAL3522258.1"/>
    <property type="molecule type" value="Genomic_DNA"/>
</dbReference>
<evidence type="ECO:0000313" key="3">
    <source>
        <dbReference type="EMBL" id="KAL3522258.1"/>
    </source>
</evidence>
<dbReference type="PANTHER" id="PTHR45952:SF8">
    <property type="entry name" value="STEM-SPECIFIC PROTEIN TSJT1"/>
    <property type="match status" value="1"/>
</dbReference>
<dbReference type="Proteomes" id="UP001630127">
    <property type="component" value="Unassembled WGS sequence"/>
</dbReference>
<feature type="region of interest" description="Disordered" evidence="1">
    <location>
        <begin position="1"/>
        <end position="20"/>
    </location>
</feature>
<protein>
    <recommendedName>
        <fullName evidence="2">DUF3700 domain-containing protein</fullName>
    </recommendedName>
</protein>
<dbReference type="PANTHER" id="PTHR45952">
    <property type="entry name" value="ALUMINUM INDUCED PROTEIN WITH YGL AND LRDR MOTIFS"/>
    <property type="match status" value="1"/>
</dbReference>
<name>A0ABD2ZXF1_9GENT</name>
<dbReference type="InterPro" id="IPR024286">
    <property type="entry name" value="DUF3700"/>
</dbReference>
<dbReference type="InterPro" id="IPR029055">
    <property type="entry name" value="Ntn_hydrolases_N"/>
</dbReference>
<evidence type="ECO:0000259" key="2">
    <source>
        <dbReference type="SMART" id="SM01172"/>
    </source>
</evidence>
<comment type="caution">
    <text evidence="3">The sequence shown here is derived from an EMBL/GenBank/DDBJ whole genome shotgun (WGS) entry which is preliminary data.</text>
</comment>
<dbReference type="Gene3D" id="3.60.20.10">
    <property type="entry name" value="Glutamine Phosphoribosylpyrophosphate, subunit 1, domain 1"/>
    <property type="match status" value="1"/>
</dbReference>
<sequence length="264" mass="29869">MLGVFEKSKGKPPMDLNLPSVPRPEAIRTRADIAQFFLKMRKESDTTFYNFPNGNFMALSEEDEIPPQPRSIVVMDDIFCIFFGTLDNITDVRQFYGLPKRSTEAMILHAAYKVLRDRSPYPPDQVLKQFQGKFAFMLFDAKYSVLFLARDREGRVELHWGTASDGSLVCSDDQSIIIGVCGNIYTPFPPGCLFLGANLISYDHPLHMVKATEHKDDYGNTRALIFRVDLHTRFRTIPRTGSGDNWAAVSTTATLQAADNEKEK</sequence>
<reference evidence="3 4" key="1">
    <citation type="submission" date="2024-11" db="EMBL/GenBank/DDBJ databases">
        <title>A near-complete genome assembly of Cinchona calisaya.</title>
        <authorList>
            <person name="Lian D.C."/>
            <person name="Zhao X.W."/>
            <person name="Wei L."/>
        </authorList>
    </citation>
    <scope>NUCLEOTIDE SEQUENCE [LARGE SCALE GENOMIC DNA]</scope>
    <source>
        <tissue evidence="3">Nenye</tissue>
    </source>
</reference>
<feature type="domain" description="DUF3700" evidence="2">
    <location>
        <begin position="2"/>
        <end position="228"/>
    </location>
</feature>